<dbReference type="PROSITE" id="PS00018">
    <property type="entry name" value="EF_HAND_1"/>
    <property type="match status" value="1"/>
</dbReference>
<accession>A0A8J7R6X6</accession>
<evidence type="ECO:0000256" key="3">
    <source>
        <dbReference type="ARBA" id="ARBA00023125"/>
    </source>
</evidence>
<dbReference type="GO" id="GO:0003677">
    <property type="term" value="F:DNA binding"/>
    <property type="evidence" value="ECO:0007669"/>
    <property type="project" value="UniProtKB-KW"/>
</dbReference>
<dbReference type="EMBL" id="JAGIYY010000003">
    <property type="protein sequence ID" value="MBP0439137.1"/>
    <property type="molecule type" value="Genomic_DNA"/>
</dbReference>
<evidence type="ECO:0000313" key="7">
    <source>
        <dbReference type="Proteomes" id="UP000666240"/>
    </source>
</evidence>
<dbReference type="InterPro" id="IPR011010">
    <property type="entry name" value="DNA_brk_join_enz"/>
</dbReference>
<gene>
    <name evidence="6" type="ORF">J5Y06_10790</name>
</gene>
<dbReference type="Pfam" id="PF00589">
    <property type="entry name" value="Phage_integrase"/>
    <property type="match status" value="1"/>
</dbReference>
<keyword evidence="7" id="KW-1185">Reference proteome</keyword>
<dbReference type="RefSeq" id="WP_209335180.1">
    <property type="nucleotide sequence ID" value="NZ_JAGIYY010000003.1"/>
</dbReference>
<evidence type="ECO:0000256" key="2">
    <source>
        <dbReference type="ARBA" id="ARBA00022908"/>
    </source>
</evidence>
<keyword evidence="4" id="KW-0233">DNA recombination</keyword>
<evidence type="ECO:0000256" key="4">
    <source>
        <dbReference type="ARBA" id="ARBA00023172"/>
    </source>
</evidence>
<comment type="caution">
    <text evidence="6">The sequence shown here is derived from an EMBL/GenBank/DDBJ whole genome shotgun (WGS) entry which is preliminary data.</text>
</comment>
<dbReference type="InterPro" id="IPR050808">
    <property type="entry name" value="Phage_Integrase"/>
</dbReference>
<comment type="similarity">
    <text evidence="1">Belongs to the 'phage' integrase family.</text>
</comment>
<dbReference type="AlphaFoldDB" id="A0A8J7R6X6"/>
<feature type="domain" description="Tyr recombinase" evidence="5">
    <location>
        <begin position="241"/>
        <end position="391"/>
    </location>
</feature>
<dbReference type="InterPro" id="IPR010998">
    <property type="entry name" value="Integrase_recombinase_N"/>
</dbReference>
<sequence>MASEIIDGNTIRKVRNMLKAGKTGKVADSSCPGLAIRVYTRVASWAIVTRDWKATIAPLDEYGADDVPRLRELVMKARQMKAEGRDPEDLIAAFRKEGDVKLAAERADVAHGIGETWEAVRDAYLAWVLQHRNRDTHRGYRSALGAVAGGDLEKDFAPVRGKPIVSVTTKDLVKVRSSIVKRGDGENLRQADLTVSALKSCFKWYLNQPDSLIEASPAESLGKVLERKSEDLEHDENDGQVLTQDEMGRAIMGLESERNAEARLASFLQLLTGQRRMTACSARKSQFIAHPDYGMVWRLSQDKAKAWRVLPLPETARLTVETALGLAVPDNAFLFPQQRPRKDGDPMDGHISERRVSQVLEDMRAEGGALHGLAFNPATHTLRRTFVTVMSPRMSKYTVEGRRLGREDVKMITHANEGREGTASLVYDKGEYLDVKNAILTEWQDWCLEGYHRVAAGR</sequence>
<dbReference type="InterPro" id="IPR013762">
    <property type="entry name" value="Integrase-like_cat_sf"/>
</dbReference>
<dbReference type="InterPro" id="IPR018247">
    <property type="entry name" value="EF_Hand_1_Ca_BS"/>
</dbReference>
<name>A0A8J7R6X6_9HYPH</name>
<keyword evidence="2" id="KW-0229">DNA integration</keyword>
<dbReference type="GO" id="GO:0006310">
    <property type="term" value="P:DNA recombination"/>
    <property type="evidence" value="ECO:0007669"/>
    <property type="project" value="UniProtKB-KW"/>
</dbReference>
<protein>
    <submittedName>
        <fullName evidence="6">Tyrosine-type recombinase/integrase</fullName>
    </submittedName>
</protein>
<dbReference type="Gene3D" id="1.10.150.130">
    <property type="match status" value="1"/>
</dbReference>
<dbReference type="PANTHER" id="PTHR30629:SF2">
    <property type="entry name" value="PROPHAGE INTEGRASE INTS-RELATED"/>
    <property type="match status" value="1"/>
</dbReference>
<evidence type="ECO:0000259" key="5">
    <source>
        <dbReference type="Pfam" id="PF00589"/>
    </source>
</evidence>
<evidence type="ECO:0000256" key="1">
    <source>
        <dbReference type="ARBA" id="ARBA00008857"/>
    </source>
</evidence>
<proteinExistence type="inferred from homology"/>
<dbReference type="SUPFAM" id="SSF56349">
    <property type="entry name" value="DNA breaking-rejoining enzymes"/>
    <property type="match status" value="1"/>
</dbReference>
<dbReference type="Proteomes" id="UP000666240">
    <property type="component" value="Unassembled WGS sequence"/>
</dbReference>
<evidence type="ECO:0000313" key="6">
    <source>
        <dbReference type="EMBL" id="MBP0439137.1"/>
    </source>
</evidence>
<reference evidence="6" key="1">
    <citation type="submission" date="2021-03" db="EMBL/GenBank/DDBJ databases">
        <title>Genome sequencing and assembly of Tianweitania sediminis.</title>
        <authorList>
            <person name="Chhetri G."/>
        </authorList>
    </citation>
    <scope>NUCLEOTIDE SEQUENCE</scope>
    <source>
        <strain evidence="6">Z8</strain>
    </source>
</reference>
<dbReference type="GO" id="GO:0015074">
    <property type="term" value="P:DNA integration"/>
    <property type="evidence" value="ECO:0007669"/>
    <property type="project" value="UniProtKB-KW"/>
</dbReference>
<dbReference type="InterPro" id="IPR002104">
    <property type="entry name" value="Integrase_catalytic"/>
</dbReference>
<organism evidence="6 7">
    <name type="scientific">Tianweitania sediminis</name>
    <dbReference type="NCBI Taxonomy" id="1502156"/>
    <lineage>
        <taxon>Bacteria</taxon>
        <taxon>Pseudomonadati</taxon>
        <taxon>Pseudomonadota</taxon>
        <taxon>Alphaproteobacteria</taxon>
        <taxon>Hyphomicrobiales</taxon>
        <taxon>Phyllobacteriaceae</taxon>
        <taxon>Tianweitania</taxon>
    </lineage>
</organism>
<keyword evidence="3" id="KW-0238">DNA-binding</keyword>
<dbReference type="PANTHER" id="PTHR30629">
    <property type="entry name" value="PROPHAGE INTEGRASE"/>
    <property type="match status" value="1"/>
</dbReference>
<dbReference type="Gene3D" id="1.10.443.10">
    <property type="entry name" value="Intergrase catalytic core"/>
    <property type="match status" value="1"/>
</dbReference>